<dbReference type="KEGG" id="anr:Ana3638_01345"/>
<evidence type="ECO:0000256" key="1">
    <source>
        <dbReference type="ARBA" id="ARBA00022801"/>
    </source>
</evidence>
<protein>
    <recommendedName>
        <fullName evidence="4">Beta-hexosaminidase bacterial type N-terminal domain-containing protein</fullName>
    </recommendedName>
</protein>
<dbReference type="Gene3D" id="3.30.379.10">
    <property type="entry name" value="Chitobiase/beta-hexosaminidase domain 2-like"/>
    <property type="match status" value="1"/>
</dbReference>
<sequence>MIQEKSKIKLTEAIKFALEELHKSDGCLKGKPAAILELEMDKTVASQGYRLNRTDNVITISGGDEAGVMYGILDLAKHISHEKSTEGITLTEVTPYLKNRGIKFNIPLDARTPSYSDAADSASYNIKDMWDFSFWTEFLDRMALNKYNVLSLWTLSPFPSLVRIPEYPLTALEDVKRAARPFKASLSGWGIYAEDFEKSLVTVKRITMDEKISYWQSVMEYAKNRCIKIYIFTWNLFTYGTEKSPYGITSEQDNPVTKDYVYCGTKALLKTYPLLAGIGVTAGEHMFGDDTDVPFLAETYGRGVKDVLEEQKGREFCFIHRMQMTRYDSIMSEFEDFPCPFEISFKYSQAHMYSNAKPVFIRDFLLEKKPEIKIWLTVRNDDFYMYRWGNPDFAREYLSQMPVDTMTGYYMGADGFTWGRDYMDKRDLSHPLFVDKMWYMYFIWGQLSYNINLQEAFFKDELKLHFKSDEDNLLFETWKHASDIIPEVNCTHWHDFDFQWYPEGCCMYEPETDKLVFADINEFVSCISVPGGEYASVSDYCRAAINNESIVGIDPLSMADSIWNHADKTMKGLKKLEKSRGANRELKFTLDDMEALSYLGFYYSLKIKAAVSLCMYRLTGQKTLQEEASSILSAASEYWKKYSAKSGEMYVPQVLTRLCGYVDVQRFDIQTELDVLLALED</sequence>
<dbReference type="SUPFAM" id="SSF55545">
    <property type="entry name" value="beta-N-acetylhexosaminidase-like domain"/>
    <property type="match status" value="1"/>
</dbReference>
<name>A0A6P1THP5_9FIRM</name>
<gene>
    <name evidence="2" type="ORF">Ana3638_01345</name>
</gene>
<dbReference type="GO" id="GO:0016787">
    <property type="term" value="F:hydrolase activity"/>
    <property type="evidence" value="ECO:0007669"/>
    <property type="project" value="UniProtKB-KW"/>
</dbReference>
<dbReference type="GO" id="GO:0005975">
    <property type="term" value="P:carbohydrate metabolic process"/>
    <property type="evidence" value="ECO:0007669"/>
    <property type="project" value="UniProtKB-ARBA"/>
</dbReference>
<evidence type="ECO:0008006" key="4">
    <source>
        <dbReference type="Google" id="ProtNLM"/>
    </source>
</evidence>
<dbReference type="InterPro" id="IPR029018">
    <property type="entry name" value="Hex-like_dom2"/>
</dbReference>
<dbReference type="AlphaFoldDB" id="A0A6P1THP5"/>
<keyword evidence="1" id="KW-0378">Hydrolase</keyword>
<evidence type="ECO:0000313" key="2">
    <source>
        <dbReference type="EMBL" id="QHQ59609.1"/>
    </source>
</evidence>
<dbReference type="Proteomes" id="UP000464314">
    <property type="component" value="Chromosome"/>
</dbReference>
<dbReference type="EMBL" id="CP048000">
    <property type="protein sequence ID" value="QHQ59609.1"/>
    <property type="molecule type" value="Genomic_DNA"/>
</dbReference>
<evidence type="ECO:0000313" key="3">
    <source>
        <dbReference type="Proteomes" id="UP000464314"/>
    </source>
</evidence>
<accession>A0A6P1THP5</accession>
<dbReference type="RefSeq" id="WP_161836346.1">
    <property type="nucleotide sequence ID" value="NZ_CP048000.1"/>
</dbReference>
<organism evidence="2 3">
    <name type="scientific">Anaerocolumna sedimenticola</name>
    <dbReference type="NCBI Taxonomy" id="2696063"/>
    <lineage>
        <taxon>Bacteria</taxon>
        <taxon>Bacillati</taxon>
        <taxon>Bacillota</taxon>
        <taxon>Clostridia</taxon>
        <taxon>Lachnospirales</taxon>
        <taxon>Lachnospiraceae</taxon>
        <taxon>Anaerocolumna</taxon>
    </lineage>
</organism>
<proteinExistence type="predicted"/>
<keyword evidence="3" id="KW-1185">Reference proteome</keyword>
<reference evidence="2 3" key="1">
    <citation type="submission" date="2020-01" db="EMBL/GenBank/DDBJ databases">
        <title>Genome analysis of Anaerocolumna sp. CBA3638.</title>
        <authorList>
            <person name="Kim J."/>
            <person name="Roh S.W."/>
        </authorList>
    </citation>
    <scope>NUCLEOTIDE SEQUENCE [LARGE SCALE GENOMIC DNA]</scope>
    <source>
        <strain evidence="2 3">CBA3638</strain>
    </source>
</reference>